<evidence type="ECO:0000256" key="4">
    <source>
        <dbReference type="ARBA" id="ARBA00022553"/>
    </source>
</evidence>
<dbReference type="CDD" id="cd00075">
    <property type="entry name" value="HATPase"/>
    <property type="match status" value="1"/>
</dbReference>
<dbReference type="InterPro" id="IPR003661">
    <property type="entry name" value="HisK_dim/P_dom"/>
</dbReference>
<dbReference type="SUPFAM" id="SSF55874">
    <property type="entry name" value="ATPase domain of HSP90 chaperone/DNA topoisomerase II/histidine kinase"/>
    <property type="match status" value="1"/>
</dbReference>
<feature type="domain" description="Histidine kinase" evidence="8">
    <location>
        <begin position="185"/>
        <end position="391"/>
    </location>
</feature>
<evidence type="ECO:0000256" key="5">
    <source>
        <dbReference type="ARBA" id="ARBA00022679"/>
    </source>
</evidence>
<dbReference type="InterPro" id="IPR005467">
    <property type="entry name" value="His_kinase_dom"/>
</dbReference>
<dbReference type="Pfam" id="PF01590">
    <property type="entry name" value="GAF"/>
    <property type="match status" value="1"/>
</dbReference>
<dbReference type="EMBL" id="JACXYY010000001">
    <property type="protein sequence ID" value="MBD3913359.1"/>
    <property type="molecule type" value="Genomic_DNA"/>
</dbReference>
<dbReference type="Pfam" id="PF00512">
    <property type="entry name" value="HisKA"/>
    <property type="match status" value="1"/>
</dbReference>
<dbReference type="InterPro" id="IPR004358">
    <property type="entry name" value="Sig_transdc_His_kin-like_C"/>
</dbReference>
<comment type="subcellular location">
    <subcellularLocation>
        <location evidence="2">Cell membrane</location>
    </subcellularLocation>
</comment>
<dbReference type="SMART" id="SM00387">
    <property type="entry name" value="HATPase_c"/>
    <property type="match status" value="1"/>
</dbReference>
<evidence type="ECO:0000256" key="7">
    <source>
        <dbReference type="ARBA" id="ARBA00023012"/>
    </source>
</evidence>
<name>A0ABR8MB43_9ACTN</name>
<dbReference type="Proteomes" id="UP000649289">
    <property type="component" value="Unassembled WGS sequence"/>
</dbReference>
<dbReference type="GO" id="GO:0016301">
    <property type="term" value="F:kinase activity"/>
    <property type="evidence" value="ECO:0007669"/>
    <property type="project" value="UniProtKB-KW"/>
</dbReference>
<gene>
    <name evidence="9" type="ORF">IEZ25_01930</name>
</gene>
<evidence type="ECO:0000256" key="2">
    <source>
        <dbReference type="ARBA" id="ARBA00004236"/>
    </source>
</evidence>
<sequence>MSSPSSADRRDRAIARYDVLDGQPRRELDSLVQLAAQVAGVPFAAVNLLDSHAQHQVATAGFDGADSPVDHSMCRLVVETGSPIMLEDAGHDVRFAGNPWTTGELADVKYYGSHPLTTPSGVTIGTLCVFDSQSHTVTPEAANGLAQLADRVVDVLELELASRRLSEVNARLSTSNDRLAHFAGQVSHDLKNPLTSVSLSLESLELELTDDYQVDTVARARRGVDRMTEMINSLLEFASQGDAPGEDLVDLTSELSTALDDLAGRVRRDLVTTGDLGFARGDGSQLRSVLMNLIDNAVKFGHDGEEPEIEVDAHTVAGRNRIEVRDRGRGIPPEKRERVFAPLARLDKTVEGSGIGLATCRRIIEAHGGTMGVVGREGGGSTFWVELPIAD</sequence>
<protein>
    <recommendedName>
        <fullName evidence="3">histidine kinase</fullName>
        <ecNumber evidence="3">2.7.13.3</ecNumber>
    </recommendedName>
</protein>
<dbReference type="SMART" id="SM00388">
    <property type="entry name" value="HisKA"/>
    <property type="match status" value="1"/>
</dbReference>
<dbReference type="InterPro" id="IPR050736">
    <property type="entry name" value="Sensor_HK_Regulatory"/>
</dbReference>
<keyword evidence="5" id="KW-0808">Transferase</keyword>
<keyword evidence="4" id="KW-0597">Phosphoprotein</keyword>
<comment type="catalytic activity">
    <reaction evidence="1">
        <text>ATP + protein L-histidine = ADP + protein N-phospho-L-histidine.</text>
        <dbReference type="EC" id="2.7.13.3"/>
    </reaction>
</comment>
<organism evidence="9 10">
    <name type="scientific">Nocardioides hwasunensis</name>
    <dbReference type="NCBI Taxonomy" id="397258"/>
    <lineage>
        <taxon>Bacteria</taxon>
        <taxon>Bacillati</taxon>
        <taxon>Actinomycetota</taxon>
        <taxon>Actinomycetes</taxon>
        <taxon>Propionibacteriales</taxon>
        <taxon>Nocardioidaceae</taxon>
        <taxon>Nocardioides</taxon>
    </lineage>
</organism>
<dbReference type="EC" id="2.7.13.3" evidence="3"/>
<dbReference type="PANTHER" id="PTHR43711:SF1">
    <property type="entry name" value="HISTIDINE KINASE 1"/>
    <property type="match status" value="1"/>
</dbReference>
<dbReference type="SMART" id="SM00065">
    <property type="entry name" value="GAF"/>
    <property type="match status" value="1"/>
</dbReference>
<dbReference type="InterPro" id="IPR003018">
    <property type="entry name" value="GAF"/>
</dbReference>
<comment type="caution">
    <text evidence="9">The sequence shown here is derived from an EMBL/GenBank/DDBJ whole genome shotgun (WGS) entry which is preliminary data.</text>
</comment>
<dbReference type="RefSeq" id="WP_191197697.1">
    <property type="nucleotide sequence ID" value="NZ_BAAAPA010000002.1"/>
</dbReference>
<dbReference type="Pfam" id="PF02518">
    <property type="entry name" value="HATPase_c"/>
    <property type="match status" value="1"/>
</dbReference>
<evidence type="ECO:0000256" key="6">
    <source>
        <dbReference type="ARBA" id="ARBA00022777"/>
    </source>
</evidence>
<dbReference type="Gene3D" id="3.30.450.40">
    <property type="match status" value="1"/>
</dbReference>
<dbReference type="SUPFAM" id="SSF47384">
    <property type="entry name" value="Homodimeric domain of signal transducing histidine kinase"/>
    <property type="match status" value="1"/>
</dbReference>
<dbReference type="Gene3D" id="1.10.287.130">
    <property type="match status" value="1"/>
</dbReference>
<dbReference type="InterPro" id="IPR029016">
    <property type="entry name" value="GAF-like_dom_sf"/>
</dbReference>
<accession>A0ABR8MB43</accession>
<dbReference type="CDD" id="cd00082">
    <property type="entry name" value="HisKA"/>
    <property type="match status" value="1"/>
</dbReference>
<keyword evidence="10" id="KW-1185">Reference proteome</keyword>
<evidence type="ECO:0000313" key="10">
    <source>
        <dbReference type="Proteomes" id="UP000649289"/>
    </source>
</evidence>
<dbReference type="Gene3D" id="3.30.565.10">
    <property type="entry name" value="Histidine kinase-like ATPase, C-terminal domain"/>
    <property type="match status" value="1"/>
</dbReference>
<dbReference type="InterPro" id="IPR003594">
    <property type="entry name" value="HATPase_dom"/>
</dbReference>
<dbReference type="PANTHER" id="PTHR43711">
    <property type="entry name" value="TWO-COMPONENT HISTIDINE KINASE"/>
    <property type="match status" value="1"/>
</dbReference>
<dbReference type="SUPFAM" id="SSF55781">
    <property type="entry name" value="GAF domain-like"/>
    <property type="match status" value="1"/>
</dbReference>
<dbReference type="InterPro" id="IPR036890">
    <property type="entry name" value="HATPase_C_sf"/>
</dbReference>
<dbReference type="PROSITE" id="PS50109">
    <property type="entry name" value="HIS_KIN"/>
    <property type="match status" value="1"/>
</dbReference>
<evidence type="ECO:0000313" key="9">
    <source>
        <dbReference type="EMBL" id="MBD3913359.1"/>
    </source>
</evidence>
<reference evidence="9 10" key="1">
    <citation type="submission" date="2020-09" db="EMBL/GenBank/DDBJ databases">
        <title>novel species in genus Nocardioides.</title>
        <authorList>
            <person name="Zhang G."/>
        </authorList>
    </citation>
    <scope>NUCLEOTIDE SEQUENCE [LARGE SCALE GENOMIC DNA]</scope>
    <source>
        <strain evidence="9 10">19197</strain>
    </source>
</reference>
<dbReference type="PRINTS" id="PR00344">
    <property type="entry name" value="BCTRLSENSOR"/>
</dbReference>
<keyword evidence="6 9" id="KW-0418">Kinase</keyword>
<dbReference type="InterPro" id="IPR036097">
    <property type="entry name" value="HisK_dim/P_sf"/>
</dbReference>
<evidence type="ECO:0000256" key="3">
    <source>
        <dbReference type="ARBA" id="ARBA00012438"/>
    </source>
</evidence>
<evidence type="ECO:0000259" key="8">
    <source>
        <dbReference type="PROSITE" id="PS50109"/>
    </source>
</evidence>
<keyword evidence="7" id="KW-0902">Two-component regulatory system</keyword>
<proteinExistence type="predicted"/>
<evidence type="ECO:0000256" key="1">
    <source>
        <dbReference type="ARBA" id="ARBA00000085"/>
    </source>
</evidence>